<dbReference type="InterPro" id="IPR001806">
    <property type="entry name" value="Small_GTPase"/>
</dbReference>
<proteinExistence type="predicted"/>
<keyword evidence="4" id="KW-1185">Reference proteome</keyword>
<dbReference type="SUPFAM" id="SSF52540">
    <property type="entry name" value="P-loop containing nucleoside triphosphate hydrolases"/>
    <property type="match status" value="1"/>
</dbReference>
<dbReference type="PRINTS" id="PR00449">
    <property type="entry name" value="RASTRNSFRMNG"/>
</dbReference>
<evidence type="ECO:0000313" key="4">
    <source>
        <dbReference type="Proteomes" id="UP001470230"/>
    </source>
</evidence>
<organism evidence="3 4">
    <name type="scientific">Tritrichomonas musculus</name>
    <dbReference type="NCBI Taxonomy" id="1915356"/>
    <lineage>
        <taxon>Eukaryota</taxon>
        <taxon>Metamonada</taxon>
        <taxon>Parabasalia</taxon>
        <taxon>Tritrichomonadida</taxon>
        <taxon>Tritrichomonadidae</taxon>
        <taxon>Tritrichomonas</taxon>
    </lineage>
</organism>
<evidence type="ECO:0000256" key="1">
    <source>
        <dbReference type="ARBA" id="ARBA00022741"/>
    </source>
</evidence>
<keyword evidence="2" id="KW-0342">GTP-binding</keyword>
<name>A0ABR2IJL9_9EUKA</name>
<gene>
    <name evidence="3" type="ORF">M9Y10_011221</name>
</gene>
<sequence>MTKDEETRVFICIAGGSNQSRMSITRRFIIGHDDSNTNSTNQDINSKHCQIDGRTIKIDIIDKSTQNSLAEMRHRYYQEVDGFVFVIDVNNPASIEEFKIIYMDASTARNQKKGSLYGVIAAYDDYSTDQKAIPIEKIKVIGREFKCSVFEASSKTTENIPELFNELIRKILLHKQANPNKTQETSGACCSIY</sequence>
<dbReference type="PROSITE" id="PS51419">
    <property type="entry name" value="RAB"/>
    <property type="match status" value="1"/>
</dbReference>
<dbReference type="Proteomes" id="UP001470230">
    <property type="component" value="Unassembled WGS sequence"/>
</dbReference>
<dbReference type="EMBL" id="JAPFFF010000017">
    <property type="protein sequence ID" value="KAK8863535.1"/>
    <property type="molecule type" value="Genomic_DNA"/>
</dbReference>
<dbReference type="PANTHER" id="PTHR24070">
    <property type="entry name" value="RAS, DI-RAS, AND RHEB FAMILY MEMBERS OF SMALL GTPASE SUPERFAMILY"/>
    <property type="match status" value="1"/>
</dbReference>
<comment type="caution">
    <text evidence="3">The sequence shown here is derived from an EMBL/GenBank/DDBJ whole genome shotgun (WGS) entry which is preliminary data.</text>
</comment>
<protein>
    <recommendedName>
        <fullName evidence="5">Ras family protein</fullName>
    </recommendedName>
</protein>
<evidence type="ECO:0000313" key="3">
    <source>
        <dbReference type="EMBL" id="KAK8863535.1"/>
    </source>
</evidence>
<dbReference type="Pfam" id="PF00071">
    <property type="entry name" value="Ras"/>
    <property type="match status" value="1"/>
</dbReference>
<accession>A0ABR2IJL9</accession>
<dbReference type="InterPro" id="IPR020849">
    <property type="entry name" value="Small_GTPase_Ras-type"/>
</dbReference>
<dbReference type="InterPro" id="IPR027417">
    <property type="entry name" value="P-loop_NTPase"/>
</dbReference>
<dbReference type="PROSITE" id="PS51421">
    <property type="entry name" value="RAS"/>
    <property type="match status" value="1"/>
</dbReference>
<dbReference type="Gene3D" id="3.40.50.300">
    <property type="entry name" value="P-loop containing nucleotide triphosphate hydrolases"/>
    <property type="match status" value="1"/>
</dbReference>
<keyword evidence="1" id="KW-0547">Nucleotide-binding</keyword>
<reference evidence="3 4" key="1">
    <citation type="submission" date="2024-04" db="EMBL/GenBank/DDBJ databases">
        <title>Tritrichomonas musculus Genome.</title>
        <authorList>
            <person name="Alves-Ferreira E."/>
            <person name="Grigg M."/>
            <person name="Lorenzi H."/>
            <person name="Galac M."/>
        </authorList>
    </citation>
    <scope>NUCLEOTIDE SEQUENCE [LARGE SCALE GENOMIC DNA]</scope>
    <source>
        <strain evidence="3 4">EAF2021</strain>
    </source>
</reference>
<dbReference type="SMART" id="SM00173">
    <property type="entry name" value="RAS"/>
    <property type="match status" value="1"/>
</dbReference>
<evidence type="ECO:0008006" key="5">
    <source>
        <dbReference type="Google" id="ProtNLM"/>
    </source>
</evidence>
<evidence type="ECO:0000256" key="2">
    <source>
        <dbReference type="ARBA" id="ARBA00023134"/>
    </source>
</evidence>